<comment type="catalytic activity">
    <reaction evidence="15">
        <text>GTP + H2O = GDP + phosphate + H(+)</text>
        <dbReference type="Rhea" id="RHEA:19669"/>
        <dbReference type="ChEBI" id="CHEBI:15377"/>
        <dbReference type="ChEBI" id="CHEBI:15378"/>
        <dbReference type="ChEBI" id="CHEBI:37565"/>
        <dbReference type="ChEBI" id="CHEBI:43474"/>
        <dbReference type="ChEBI" id="CHEBI:58189"/>
    </reaction>
    <physiologicalReaction direction="left-to-right" evidence="15">
        <dbReference type="Rhea" id="RHEA:19670"/>
    </physiologicalReaction>
</comment>
<feature type="compositionally biased region" description="Low complexity" evidence="19">
    <location>
        <begin position="404"/>
        <end position="413"/>
    </location>
</feature>
<dbReference type="PROSITE" id="PS51722">
    <property type="entry name" value="G_TR_2"/>
    <property type="match status" value="1"/>
</dbReference>
<feature type="domain" description="C3H1-type" evidence="20">
    <location>
        <begin position="1188"/>
        <end position="1215"/>
    </location>
</feature>
<evidence type="ECO:0000256" key="4">
    <source>
        <dbReference type="ARBA" id="ARBA00022490"/>
    </source>
</evidence>
<keyword evidence="9" id="KW-0378">Hydrolase</keyword>
<dbReference type="InterPro" id="IPR000795">
    <property type="entry name" value="T_Tr_GTP-bd_dom"/>
</dbReference>
<keyword evidence="7" id="KW-0547">Nucleotide-binding</keyword>
<evidence type="ECO:0000259" key="20">
    <source>
        <dbReference type="PROSITE" id="PS50103"/>
    </source>
</evidence>
<dbReference type="Proteomes" id="UP000789831">
    <property type="component" value="Unassembled WGS sequence"/>
</dbReference>
<keyword evidence="11" id="KW-0810">Translation regulation</keyword>
<protein>
    <recommendedName>
        <fullName evidence="17">Elongation factor 1 alpha-like protein</fullName>
    </recommendedName>
</protein>
<dbReference type="Pfam" id="PF14608">
    <property type="entry name" value="zf-CCCH_2"/>
    <property type="match status" value="3"/>
</dbReference>
<dbReference type="PRINTS" id="PR00315">
    <property type="entry name" value="ELONGATNFCT"/>
</dbReference>
<dbReference type="CDD" id="cd01883">
    <property type="entry name" value="EF1_alpha"/>
    <property type="match status" value="1"/>
</dbReference>
<comment type="similarity">
    <text evidence="2">Belongs to the TRAFAC class translation factor GTPase superfamily. Classic translation factor GTPase family. EF-Tu/EF-1A subfamily.</text>
</comment>
<feature type="domain" description="C3H1-type" evidence="20">
    <location>
        <begin position="1216"/>
        <end position="1243"/>
    </location>
</feature>
<evidence type="ECO:0000256" key="7">
    <source>
        <dbReference type="ARBA" id="ARBA00022741"/>
    </source>
</evidence>
<dbReference type="Pfam" id="PF00009">
    <property type="entry name" value="GTP_EFTU"/>
    <property type="match status" value="1"/>
</dbReference>
<sequence length="1338" mass="148622">MEVVTGSDGKFDGLSVMFGQSTETKALLTVANAYAQKWGYGVASDIDKGHLGVRLFQLLERRFGELLIWRKYEMKGRMKDNGIRALVSDDDAVFEEEGYYDDYGEGEMTPKQTEQMKTGLQQVRQLIGVDTGITDAEIENSLWYYYFDTKETINWLLGKIHKSQAEKSKSASSLPPTQEESPSLPPTSKISQAPAKKELIEYHHLAVSEFPRISKKHKSHIRKSDDETCSKRRVYDKNFVAPADLWSWYNVKWSCQKNGNSIIIPVKRHIIDSQGKMIRQIGLLGGADNPESDDGLQKKSKFKPEISKNRTGLASLYANDGLNPRKLEKSNSESLTSTRLASLSRSNTETSTSRPSLSALAQSSARQSNRPSLADLAKTASSSKEKSSLSSILSSKNKSNERPSLSSLAQKSLSQSSNRVSLTNIVQKRDDLPISQSTVQRSAEGIKSLLSSQTSIVQPPSKNQSLLENKAQILSNKNISTIPSLSSSAQIKVSMTNQIVLDTNSPVIVSENKENENMLLLSSNASSNSLIAPPSIFAKTIFAKYEDANPPPIIIDHFTFDIFSSGGNRKIFAFNQPSPDDIVMKAQSLKGGVRNIMKSSQQTSKSTEVEAEFIDDEDSIIEIIENEDDEQLRFDLSALNLALNVPAKPSTSKSVSSIQTKNSQSINANQPKIQQVKPPHKLANRIDVMSEYKKRTSNKESLNLVVIGHVDAGKSTLMGHLLYLLGEVNEKTIKKYERDSQKIGKSSFAYAWVLDETGEERSRGITMDIAITKFETEHRRFTLLDAPGHRDFIPNMISGAAQADVAILVVDATTGEFEAGFEANGQTKEHALLVRSLGVQQLVVAINKLDAVGWSKGRFHEIEGKLDTFLMQAGFKRDKVRYIPCSGLTGENLLTKSEEKLDWYPGPTLVKQIDSFEPPTRLLDKPFRLSVTDFFKGGLGGGGGGGVSVAGRIEAGTIQIGEQVLVVPGGEYGTVKDLNDESSKWAAAGDYILMTLSGLDIMQLSIGAILCSPSHPVQVTSHFLAQIVVFDVKVPITKGFPVILHHHSLDEPASIVNLIAVIDKSSGEVTKKNPRHLPKSTTATVEIKLTNRPIPLETFRENKDLGRITLRKGGDTVAAGVVIEIFDMPGADVLFAPDYTSVSFDFEDFVREELGLGLHGPDQICQAYLRGNCHKGSKCEFKHTNSAREKAVVCKHWLRGLCKKGDQCEFLHEFNMRKMPECWFYSRYGECSNEDCMYLHIDPESKIKECAWYARGFCKHGPNCRHKHVRKVVCQLYLTGFCPKGLNCPNGHPKYELPSVQRAESTTSKSSYWLSTAVRVRTKRSFRKPMSEWRWRWQ</sequence>
<dbReference type="FunFam" id="3.40.50.300:FF:000204">
    <property type="entry name" value="Translation elongation factor Tu"/>
    <property type="match status" value="1"/>
</dbReference>
<dbReference type="Gene3D" id="2.40.30.10">
    <property type="entry name" value="Translation factors"/>
    <property type="match status" value="2"/>
</dbReference>
<feature type="region of interest" description="Disordered" evidence="19">
    <location>
        <begin position="284"/>
        <end position="305"/>
    </location>
</feature>
<feature type="compositionally biased region" description="Low complexity" evidence="19">
    <location>
        <begin position="353"/>
        <end position="368"/>
    </location>
</feature>
<keyword evidence="12" id="KW-0694">RNA-binding</keyword>
<dbReference type="CDD" id="cd04093">
    <property type="entry name" value="HBS1_C_III"/>
    <property type="match status" value="1"/>
</dbReference>
<dbReference type="FunFam" id="4.10.1000.10:FF:000012">
    <property type="entry name" value="cleavage and polyadenylation specificity factor subunit 4"/>
    <property type="match status" value="1"/>
</dbReference>
<gene>
    <name evidence="22" type="ORF">AGERDE_LOCUS2497</name>
</gene>
<evidence type="ECO:0000256" key="19">
    <source>
        <dbReference type="SAM" id="MobiDB-lite"/>
    </source>
</evidence>
<dbReference type="InterPro" id="IPR036855">
    <property type="entry name" value="Znf_CCCH_sf"/>
</dbReference>
<dbReference type="GO" id="GO:0008270">
    <property type="term" value="F:zinc ion binding"/>
    <property type="evidence" value="ECO:0007669"/>
    <property type="project" value="UniProtKB-KW"/>
</dbReference>
<comment type="subunit">
    <text evidence="16">Component of the Dom34-Hbs1 complex, also named Pelota-HBS1L complex, composed of dom34 and hbs1.</text>
</comment>
<evidence type="ECO:0000256" key="11">
    <source>
        <dbReference type="ARBA" id="ARBA00022845"/>
    </source>
</evidence>
<dbReference type="InterPro" id="IPR054696">
    <property type="entry name" value="GTP-eEF1A_C"/>
</dbReference>
<dbReference type="EMBL" id="CAJVPL010000210">
    <property type="protein sequence ID" value="CAG8466063.1"/>
    <property type="molecule type" value="Genomic_DNA"/>
</dbReference>
<dbReference type="InterPro" id="IPR027417">
    <property type="entry name" value="P-loop_NTPase"/>
</dbReference>
<evidence type="ECO:0000256" key="6">
    <source>
        <dbReference type="ARBA" id="ARBA00022737"/>
    </source>
</evidence>
<feature type="zinc finger region" description="C3H1-type" evidence="18">
    <location>
        <begin position="1188"/>
        <end position="1215"/>
    </location>
</feature>
<dbReference type="PANTHER" id="PTHR23115">
    <property type="entry name" value="TRANSLATION FACTOR"/>
    <property type="match status" value="1"/>
</dbReference>
<evidence type="ECO:0000256" key="3">
    <source>
        <dbReference type="ARBA" id="ARBA00008907"/>
    </source>
</evidence>
<dbReference type="CDD" id="cd16267">
    <property type="entry name" value="HBS1-like_II"/>
    <property type="match status" value="1"/>
</dbReference>
<feature type="compositionally biased region" description="Low complexity" evidence="19">
    <location>
        <begin position="388"/>
        <end position="397"/>
    </location>
</feature>
<feature type="domain" description="C3H1-type" evidence="20">
    <location>
        <begin position="1160"/>
        <end position="1186"/>
    </location>
</feature>
<dbReference type="SUPFAM" id="SSF50447">
    <property type="entry name" value="Translation proteins"/>
    <property type="match status" value="1"/>
</dbReference>
<feature type="zinc finger region" description="C3H1-type" evidence="18">
    <location>
        <begin position="1216"/>
        <end position="1243"/>
    </location>
</feature>
<dbReference type="InterPro" id="IPR009001">
    <property type="entry name" value="Transl_elong_EF1A/Init_IF2_C"/>
</dbReference>
<evidence type="ECO:0000256" key="15">
    <source>
        <dbReference type="ARBA" id="ARBA00049117"/>
    </source>
</evidence>
<dbReference type="GO" id="GO:0005525">
    <property type="term" value="F:GTP binding"/>
    <property type="evidence" value="ECO:0007669"/>
    <property type="project" value="UniProtKB-KW"/>
</dbReference>
<comment type="similarity">
    <text evidence="3">Belongs to the CPSF4/YTH1 family.</text>
</comment>
<evidence type="ECO:0000256" key="14">
    <source>
        <dbReference type="ARBA" id="ARBA00023134"/>
    </source>
</evidence>
<dbReference type="InterPro" id="IPR009000">
    <property type="entry name" value="Transl_B-barrel_sf"/>
</dbReference>
<comment type="caution">
    <text evidence="22">The sequence shown here is derived from an EMBL/GenBank/DDBJ whole genome shotgun (WGS) entry which is preliminary data.</text>
</comment>
<dbReference type="SMART" id="SM00356">
    <property type="entry name" value="ZnF_C3H1"/>
    <property type="match status" value="5"/>
</dbReference>
<keyword evidence="5 18" id="KW-0479">Metal-binding</keyword>
<dbReference type="PROSITE" id="PS50103">
    <property type="entry name" value="ZF_C3H1"/>
    <property type="match status" value="5"/>
</dbReference>
<dbReference type="InterPro" id="IPR000571">
    <property type="entry name" value="Znf_CCCH"/>
</dbReference>
<dbReference type="InterPro" id="IPR015033">
    <property type="entry name" value="HBS1-like_N"/>
</dbReference>
<keyword evidence="23" id="KW-1185">Reference proteome</keyword>
<accession>A0A9N8VZ25</accession>
<feature type="zinc finger region" description="C3H1-type" evidence="18">
    <location>
        <begin position="1160"/>
        <end position="1186"/>
    </location>
</feature>
<keyword evidence="4" id="KW-0963">Cytoplasm</keyword>
<comment type="subcellular location">
    <subcellularLocation>
        <location evidence="1">Cytoplasm</location>
    </subcellularLocation>
</comment>
<name>A0A9N8VZ25_9GLOM</name>
<keyword evidence="6" id="KW-0677">Repeat</keyword>
<dbReference type="SUPFAM" id="SSF90229">
    <property type="entry name" value="CCCH zinc finger"/>
    <property type="match status" value="1"/>
</dbReference>
<dbReference type="GO" id="GO:1990533">
    <property type="term" value="C:Dom34-Hbs1 complex"/>
    <property type="evidence" value="ECO:0007669"/>
    <property type="project" value="UniProtKB-ARBA"/>
</dbReference>
<evidence type="ECO:0000256" key="12">
    <source>
        <dbReference type="ARBA" id="ARBA00022884"/>
    </source>
</evidence>
<evidence type="ECO:0000256" key="8">
    <source>
        <dbReference type="ARBA" id="ARBA00022771"/>
    </source>
</evidence>
<dbReference type="Pfam" id="PF00642">
    <property type="entry name" value="zf-CCCH"/>
    <property type="match status" value="1"/>
</dbReference>
<dbReference type="FunFam" id="2.40.30.10:FF:000070">
    <property type="entry name" value="Translation elongation factor EF-1 subunit"/>
    <property type="match status" value="1"/>
</dbReference>
<dbReference type="OrthoDB" id="342024at2759"/>
<evidence type="ECO:0000256" key="5">
    <source>
        <dbReference type="ARBA" id="ARBA00022723"/>
    </source>
</evidence>
<feature type="zinc finger region" description="C3H1-type" evidence="18">
    <location>
        <begin position="1244"/>
        <end position="1271"/>
    </location>
</feature>
<evidence type="ECO:0000259" key="21">
    <source>
        <dbReference type="PROSITE" id="PS51722"/>
    </source>
</evidence>
<evidence type="ECO:0000256" key="17">
    <source>
        <dbReference type="ARBA" id="ARBA00074866"/>
    </source>
</evidence>
<dbReference type="Pfam" id="PF22594">
    <property type="entry name" value="GTP-eEF1A_C"/>
    <property type="match status" value="1"/>
</dbReference>
<feature type="domain" description="Tr-type G" evidence="21">
    <location>
        <begin position="699"/>
        <end position="908"/>
    </location>
</feature>
<evidence type="ECO:0000256" key="16">
    <source>
        <dbReference type="ARBA" id="ARBA00063537"/>
    </source>
</evidence>
<feature type="region of interest" description="Disordered" evidence="19">
    <location>
        <begin position="166"/>
        <end position="190"/>
    </location>
</feature>
<evidence type="ECO:0000256" key="2">
    <source>
        <dbReference type="ARBA" id="ARBA00007249"/>
    </source>
</evidence>
<dbReference type="FunFam" id="2.40.30.10:FF:000020">
    <property type="entry name" value="Translation elongation factor EF-1"/>
    <property type="match status" value="1"/>
</dbReference>
<feature type="zinc finger region" description="C3H1-type" evidence="18">
    <location>
        <begin position="1273"/>
        <end position="1295"/>
    </location>
</feature>
<feature type="compositionally biased region" description="Low complexity" evidence="19">
    <location>
        <begin position="332"/>
        <end position="346"/>
    </location>
</feature>
<keyword evidence="13" id="KW-0648">Protein biosynthesis</keyword>
<keyword evidence="14" id="KW-0342">GTP-binding</keyword>
<dbReference type="GO" id="GO:0003723">
    <property type="term" value="F:RNA binding"/>
    <property type="evidence" value="ECO:0007669"/>
    <property type="project" value="UniProtKB-KW"/>
</dbReference>
<dbReference type="GO" id="GO:0005829">
    <property type="term" value="C:cytosol"/>
    <property type="evidence" value="ECO:0007669"/>
    <property type="project" value="GOC"/>
</dbReference>
<dbReference type="InterPro" id="IPR050100">
    <property type="entry name" value="TRAFAC_GTPase_members"/>
</dbReference>
<keyword evidence="8 18" id="KW-0863">Zinc-finger</keyword>
<dbReference type="Gene3D" id="4.10.1000.10">
    <property type="entry name" value="Zinc finger, CCCH-type"/>
    <property type="match status" value="2"/>
</dbReference>
<feature type="domain" description="C3H1-type" evidence="20">
    <location>
        <begin position="1244"/>
        <end position="1271"/>
    </location>
</feature>
<dbReference type="SUPFAM" id="SSF50465">
    <property type="entry name" value="EF-Tu/eEF-1alpha/eIF2-gamma C-terminal domain"/>
    <property type="match status" value="1"/>
</dbReference>
<feature type="domain" description="C3H1-type" evidence="20">
    <location>
        <begin position="1273"/>
        <end position="1295"/>
    </location>
</feature>
<dbReference type="GO" id="GO:0003924">
    <property type="term" value="F:GTPase activity"/>
    <property type="evidence" value="ECO:0007669"/>
    <property type="project" value="InterPro"/>
</dbReference>
<evidence type="ECO:0000256" key="18">
    <source>
        <dbReference type="PROSITE-ProRule" id="PRU00723"/>
    </source>
</evidence>
<evidence type="ECO:0000313" key="23">
    <source>
        <dbReference type="Proteomes" id="UP000789831"/>
    </source>
</evidence>
<dbReference type="Pfam" id="PF08938">
    <property type="entry name" value="HBS1_N"/>
    <property type="match status" value="1"/>
</dbReference>
<evidence type="ECO:0000256" key="10">
    <source>
        <dbReference type="ARBA" id="ARBA00022833"/>
    </source>
</evidence>
<dbReference type="GO" id="GO:0002184">
    <property type="term" value="P:cytoplasmic translational termination"/>
    <property type="evidence" value="ECO:0007669"/>
    <property type="project" value="UniProtKB-ARBA"/>
</dbReference>
<reference evidence="22" key="1">
    <citation type="submission" date="2021-06" db="EMBL/GenBank/DDBJ databases">
        <authorList>
            <person name="Kallberg Y."/>
            <person name="Tangrot J."/>
            <person name="Rosling A."/>
        </authorList>
    </citation>
    <scope>NUCLEOTIDE SEQUENCE</scope>
    <source>
        <strain evidence="22">MT106</strain>
    </source>
</reference>
<proteinExistence type="inferred from homology"/>
<evidence type="ECO:0000256" key="13">
    <source>
        <dbReference type="ARBA" id="ARBA00022917"/>
    </source>
</evidence>
<dbReference type="GO" id="GO:0006417">
    <property type="term" value="P:regulation of translation"/>
    <property type="evidence" value="ECO:0007669"/>
    <property type="project" value="UniProtKB-KW"/>
</dbReference>
<evidence type="ECO:0000313" key="22">
    <source>
        <dbReference type="EMBL" id="CAG8466063.1"/>
    </source>
</evidence>
<feature type="compositionally biased region" description="Polar residues" evidence="19">
    <location>
        <begin position="174"/>
        <end position="190"/>
    </location>
</feature>
<evidence type="ECO:0000256" key="9">
    <source>
        <dbReference type="ARBA" id="ARBA00022801"/>
    </source>
</evidence>
<dbReference type="SUPFAM" id="SSF52540">
    <property type="entry name" value="P-loop containing nucleoside triphosphate hydrolases"/>
    <property type="match status" value="1"/>
</dbReference>
<dbReference type="Gene3D" id="3.40.50.300">
    <property type="entry name" value="P-loop containing nucleotide triphosphate hydrolases"/>
    <property type="match status" value="1"/>
</dbReference>
<feature type="region of interest" description="Disordered" evidence="19">
    <location>
        <begin position="322"/>
        <end position="413"/>
    </location>
</feature>
<keyword evidence="10 18" id="KW-0862">Zinc</keyword>
<organism evidence="22 23">
    <name type="scientific">Ambispora gerdemannii</name>
    <dbReference type="NCBI Taxonomy" id="144530"/>
    <lineage>
        <taxon>Eukaryota</taxon>
        <taxon>Fungi</taxon>
        <taxon>Fungi incertae sedis</taxon>
        <taxon>Mucoromycota</taxon>
        <taxon>Glomeromycotina</taxon>
        <taxon>Glomeromycetes</taxon>
        <taxon>Archaeosporales</taxon>
        <taxon>Ambisporaceae</taxon>
        <taxon>Ambispora</taxon>
    </lineage>
</organism>
<evidence type="ECO:0000256" key="1">
    <source>
        <dbReference type="ARBA" id="ARBA00004496"/>
    </source>
</evidence>